<name>A0ABR2MXM4_9ASPA</name>
<accession>A0ABR2MXM4</accession>
<gene>
    <name evidence="1" type="ORF">KSP40_PGU005102</name>
</gene>
<reference evidence="1 2" key="1">
    <citation type="journal article" date="2022" name="Nat. Plants">
        <title>Genomes of leafy and leafless Platanthera orchids illuminate the evolution of mycoheterotrophy.</title>
        <authorList>
            <person name="Li M.H."/>
            <person name="Liu K.W."/>
            <person name="Li Z."/>
            <person name="Lu H.C."/>
            <person name="Ye Q.L."/>
            <person name="Zhang D."/>
            <person name="Wang J.Y."/>
            <person name="Li Y.F."/>
            <person name="Zhong Z.M."/>
            <person name="Liu X."/>
            <person name="Yu X."/>
            <person name="Liu D.K."/>
            <person name="Tu X.D."/>
            <person name="Liu B."/>
            <person name="Hao Y."/>
            <person name="Liao X.Y."/>
            <person name="Jiang Y.T."/>
            <person name="Sun W.H."/>
            <person name="Chen J."/>
            <person name="Chen Y.Q."/>
            <person name="Ai Y."/>
            <person name="Zhai J.W."/>
            <person name="Wu S.S."/>
            <person name="Zhou Z."/>
            <person name="Hsiao Y.Y."/>
            <person name="Wu W.L."/>
            <person name="Chen Y.Y."/>
            <person name="Lin Y.F."/>
            <person name="Hsu J.L."/>
            <person name="Li C.Y."/>
            <person name="Wang Z.W."/>
            <person name="Zhao X."/>
            <person name="Zhong W.Y."/>
            <person name="Ma X.K."/>
            <person name="Ma L."/>
            <person name="Huang J."/>
            <person name="Chen G.Z."/>
            <person name="Huang M.Z."/>
            <person name="Huang L."/>
            <person name="Peng D.H."/>
            <person name="Luo Y.B."/>
            <person name="Zou S.Q."/>
            <person name="Chen S.P."/>
            <person name="Lan S."/>
            <person name="Tsai W.C."/>
            <person name="Van de Peer Y."/>
            <person name="Liu Z.J."/>
        </authorList>
    </citation>
    <scope>NUCLEOTIDE SEQUENCE [LARGE SCALE GENOMIC DNA]</scope>
    <source>
        <strain evidence="1">Lor288</strain>
    </source>
</reference>
<protein>
    <submittedName>
        <fullName evidence="1">Uncharacterized protein</fullName>
    </submittedName>
</protein>
<sequence length="62" mass="6825">MPEVPVILIDKKFKMIQNDSGCLAAIEATGPANVGEEHLQASVLEQDWFSPTTRSFTSALKY</sequence>
<dbReference type="EMBL" id="JBBWWR010000004">
    <property type="protein sequence ID" value="KAK8968617.1"/>
    <property type="molecule type" value="Genomic_DNA"/>
</dbReference>
<keyword evidence="2" id="KW-1185">Reference proteome</keyword>
<dbReference type="Proteomes" id="UP001412067">
    <property type="component" value="Unassembled WGS sequence"/>
</dbReference>
<evidence type="ECO:0000313" key="2">
    <source>
        <dbReference type="Proteomes" id="UP001412067"/>
    </source>
</evidence>
<organism evidence="1 2">
    <name type="scientific">Platanthera guangdongensis</name>
    <dbReference type="NCBI Taxonomy" id="2320717"/>
    <lineage>
        <taxon>Eukaryota</taxon>
        <taxon>Viridiplantae</taxon>
        <taxon>Streptophyta</taxon>
        <taxon>Embryophyta</taxon>
        <taxon>Tracheophyta</taxon>
        <taxon>Spermatophyta</taxon>
        <taxon>Magnoliopsida</taxon>
        <taxon>Liliopsida</taxon>
        <taxon>Asparagales</taxon>
        <taxon>Orchidaceae</taxon>
        <taxon>Orchidoideae</taxon>
        <taxon>Orchideae</taxon>
        <taxon>Orchidinae</taxon>
        <taxon>Platanthera</taxon>
    </lineage>
</organism>
<evidence type="ECO:0000313" key="1">
    <source>
        <dbReference type="EMBL" id="KAK8968617.1"/>
    </source>
</evidence>
<comment type="caution">
    <text evidence="1">The sequence shown here is derived from an EMBL/GenBank/DDBJ whole genome shotgun (WGS) entry which is preliminary data.</text>
</comment>
<proteinExistence type="predicted"/>